<reference evidence="9 10" key="1">
    <citation type="submission" date="2022-07" db="EMBL/GenBank/DDBJ databases">
        <title>Genome-wide signatures of adaptation to extreme environments.</title>
        <authorList>
            <person name="Cho C.H."/>
            <person name="Yoon H.S."/>
        </authorList>
    </citation>
    <scope>NUCLEOTIDE SEQUENCE [LARGE SCALE GENOMIC DNA]</scope>
    <source>
        <strain evidence="9 10">DBV 063 E5</strain>
    </source>
</reference>
<evidence type="ECO:0000256" key="4">
    <source>
        <dbReference type="ARBA" id="ARBA00023136"/>
    </source>
</evidence>
<evidence type="ECO:0008006" key="11">
    <source>
        <dbReference type="Google" id="ProtNLM"/>
    </source>
</evidence>
<evidence type="ECO:0000256" key="6">
    <source>
        <dbReference type="SAM" id="Coils"/>
    </source>
</evidence>
<comment type="caution">
    <text evidence="9">The sequence shown here is derived from an EMBL/GenBank/DDBJ whole genome shotgun (WGS) entry which is preliminary data.</text>
</comment>
<name>A0AAV9IUM9_CYACA</name>
<evidence type="ECO:0000256" key="2">
    <source>
        <dbReference type="ARBA" id="ARBA00010441"/>
    </source>
</evidence>
<dbReference type="GO" id="GO:0016020">
    <property type="term" value="C:membrane"/>
    <property type="evidence" value="ECO:0007669"/>
    <property type="project" value="UniProtKB-SubCell"/>
</dbReference>
<feature type="transmembrane region" description="Helical" evidence="8">
    <location>
        <begin position="426"/>
        <end position="445"/>
    </location>
</feature>
<keyword evidence="3 5" id="KW-0808">Transferase</keyword>
<keyword evidence="4 8" id="KW-0472">Membrane</keyword>
<evidence type="ECO:0000256" key="1">
    <source>
        <dbReference type="ARBA" id="ARBA00004370"/>
    </source>
</evidence>
<feature type="coiled-coil region" evidence="6">
    <location>
        <begin position="33"/>
        <end position="60"/>
    </location>
</feature>
<dbReference type="InterPro" id="IPR014472">
    <property type="entry name" value="CHOPT"/>
</dbReference>
<dbReference type="PROSITE" id="PS00379">
    <property type="entry name" value="CDP_ALCOHOL_P_TRANSF"/>
    <property type="match status" value="1"/>
</dbReference>
<evidence type="ECO:0000256" key="8">
    <source>
        <dbReference type="SAM" id="Phobius"/>
    </source>
</evidence>
<dbReference type="GO" id="GO:0016780">
    <property type="term" value="F:phosphotransferase activity, for other substituted phosphate groups"/>
    <property type="evidence" value="ECO:0007669"/>
    <property type="project" value="InterPro"/>
</dbReference>
<feature type="transmembrane region" description="Helical" evidence="8">
    <location>
        <begin position="485"/>
        <end position="506"/>
    </location>
</feature>
<accession>A0AAV9IUM9</accession>
<comment type="similarity">
    <text evidence="2 5">Belongs to the CDP-alcohol phosphatidyltransferase class-I family.</text>
</comment>
<evidence type="ECO:0000256" key="7">
    <source>
        <dbReference type="SAM" id="MobiDB-lite"/>
    </source>
</evidence>
<comment type="subcellular location">
    <subcellularLocation>
        <location evidence="1">Membrane</location>
    </subcellularLocation>
</comment>
<dbReference type="GO" id="GO:0008654">
    <property type="term" value="P:phospholipid biosynthetic process"/>
    <property type="evidence" value="ECO:0007669"/>
    <property type="project" value="InterPro"/>
</dbReference>
<feature type="transmembrane region" description="Helical" evidence="8">
    <location>
        <begin position="228"/>
        <end position="255"/>
    </location>
</feature>
<proteinExistence type="inferred from homology"/>
<gene>
    <name evidence="9" type="ORF">CDCA_CDCA06G1984</name>
</gene>
<dbReference type="AlphaFoldDB" id="A0AAV9IUM9"/>
<feature type="transmembrane region" description="Helical" evidence="8">
    <location>
        <begin position="358"/>
        <end position="380"/>
    </location>
</feature>
<dbReference type="InterPro" id="IPR043130">
    <property type="entry name" value="CDP-OH_PTrfase_TM_dom"/>
</dbReference>
<sequence>MVRAEVCNGHGSPGRPRRERRTGNGVDGERHLARKRQQLVARAKQSVERLRKRYLSEEELRRLAHYQNSGSDLSLTYRYVLSPVYARLVNVLPMWLAPNAITLIGLGLVLLSHVAVMNVACGDGWRGIANLAGWRGNARAALGGARTAWGVDADVPAKQLLFGVAAKCQDTLTARLLYAFAALALALYQVLDNLDGRQARRTGSSSPLGHLFDHGCDALNTTMTGLTLLAVCQVGATFWAAFILLFMGMFPFFMATLEEYFTGSLVLREINGPNEGLLVMQLMQLATAVFGTRFWTRLLVIPLAPASSTRTSWRLPQWLVRVLGGGGFLDVALQSPACAPYRERLLTGRALALPVNRLLVLVSVVVVIPTVAINIADIVQHGRRPRHHHLVARRRHAFRKSIEYSMPFYVMAVAMLGWPLASPEVLLRHGITFFWLCGLTFFYIVSRLILAHLTCATFGSAFPALAPLALGFLNALLGAPVNETLVVHAAFVSVLVANARRVLGLIDEICAYLRIRAFRISPPEGEQKRRLGQRERSIEL</sequence>
<dbReference type="Proteomes" id="UP001301350">
    <property type="component" value="Unassembled WGS sequence"/>
</dbReference>
<dbReference type="Pfam" id="PF01066">
    <property type="entry name" value="CDP-OH_P_transf"/>
    <property type="match status" value="1"/>
</dbReference>
<keyword evidence="8" id="KW-1133">Transmembrane helix</keyword>
<evidence type="ECO:0000313" key="9">
    <source>
        <dbReference type="EMBL" id="KAK4535959.1"/>
    </source>
</evidence>
<dbReference type="EMBL" id="JANCYW010000006">
    <property type="protein sequence ID" value="KAK4535959.1"/>
    <property type="molecule type" value="Genomic_DNA"/>
</dbReference>
<organism evidence="9 10">
    <name type="scientific">Cyanidium caldarium</name>
    <name type="common">Red alga</name>
    <dbReference type="NCBI Taxonomy" id="2771"/>
    <lineage>
        <taxon>Eukaryota</taxon>
        <taxon>Rhodophyta</taxon>
        <taxon>Bangiophyceae</taxon>
        <taxon>Cyanidiales</taxon>
        <taxon>Cyanidiaceae</taxon>
        <taxon>Cyanidium</taxon>
    </lineage>
</organism>
<dbReference type="Gene3D" id="1.20.120.1760">
    <property type="match status" value="1"/>
</dbReference>
<feature type="transmembrane region" description="Helical" evidence="8">
    <location>
        <begin position="457"/>
        <end position="479"/>
    </location>
</feature>
<evidence type="ECO:0000313" key="10">
    <source>
        <dbReference type="Proteomes" id="UP001301350"/>
    </source>
</evidence>
<dbReference type="InterPro" id="IPR000462">
    <property type="entry name" value="CDP-OH_P_trans"/>
</dbReference>
<keyword evidence="10" id="KW-1185">Reference proteome</keyword>
<dbReference type="PANTHER" id="PTHR10414:SF37">
    <property type="entry name" value="BB IN A BOXCAR, ISOFORM C"/>
    <property type="match status" value="1"/>
</dbReference>
<evidence type="ECO:0000256" key="5">
    <source>
        <dbReference type="RuleBase" id="RU003750"/>
    </source>
</evidence>
<evidence type="ECO:0000256" key="3">
    <source>
        <dbReference type="ARBA" id="ARBA00022679"/>
    </source>
</evidence>
<feature type="transmembrane region" description="Helical" evidence="8">
    <location>
        <begin position="401"/>
        <end position="420"/>
    </location>
</feature>
<dbReference type="PANTHER" id="PTHR10414">
    <property type="entry name" value="ETHANOLAMINEPHOSPHOTRANSFERASE"/>
    <property type="match status" value="1"/>
</dbReference>
<dbReference type="InterPro" id="IPR048254">
    <property type="entry name" value="CDP_ALCOHOL_P_TRANSF_CS"/>
</dbReference>
<protein>
    <recommendedName>
        <fullName evidence="11">Ethanolaminephosphotransferase</fullName>
    </recommendedName>
</protein>
<keyword evidence="6" id="KW-0175">Coiled coil</keyword>
<feature type="transmembrane region" description="Helical" evidence="8">
    <location>
        <begin position="95"/>
        <end position="116"/>
    </location>
</feature>
<feature type="transmembrane region" description="Helical" evidence="8">
    <location>
        <begin position="172"/>
        <end position="191"/>
    </location>
</feature>
<feature type="region of interest" description="Disordered" evidence="7">
    <location>
        <begin position="1"/>
        <end position="28"/>
    </location>
</feature>
<keyword evidence="8" id="KW-0812">Transmembrane</keyword>